<evidence type="ECO:0000313" key="2">
    <source>
        <dbReference type="EMBL" id="MBB3972204.1"/>
    </source>
</evidence>
<feature type="transmembrane region" description="Helical" evidence="1">
    <location>
        <begin position="26"/>
        <end position="48"/>
    </location>
</feature>
<dbReference type="Proteomes" id="UP000528964">
    <property type="component" value="Unassembled WGS sequence"/>
</dbReference>
<gene>
    <name evidence="2" type="ORF">GGR24_000837</name>
</gene>
<dbReference type="EMBL" id="JACIDR010000001">
    <property type="protein sequence ID" value="MBB3972204.1"/>
    <property type="molecule type" value="Genomic_DNA"/>
</dbReference>
<keyword evidence="1" id="KW-0472">Membrane</keyword>
<keyword evidence="1" id="KW-0812">Transmembrane</keyword>
<organism evidence="2 3">
    <name type="scientific">Hansschlegelia beijingensis</name>
    <dbReference type="NCBI Taxonomy" id="1133344"/>
    <lineage>
        <taxon>Bacteria</taxon>
        <taxon>Pseudomonadati</taxon>
        <taxon>Pseudomonadota</taxon>
        <taxon>Alphaproteobacteria</taxon>
        <taxon>Hyphomicrobiales</taxon>
        <taxon>Methylopilaceae</taxon>
        <taxon>Hansschlegelia</taxon>
    </lineage>
</organism>
<dbReference type="InterPro" id="IPR025489">
    <property type="entry name" value="DUF4381"/>
</dbReference>
<dbReference type="Pfam" id="PF14316">
    <property type="entry name" value="DUF4381"/>
    <property type="match status" value="1"/>
</dbReference>
<proteinExistence type="predicted"/>
<comment type="caution">
    <text evidence="2">The sequence shown here is derived from an EMBL/GenBank/DDBJ whole genome shotgun (WGS) entry which is preliminary data.</text>
</comment>
<evidence type="ECO:0008006" key="4">
    <source>
        <dbReference type="Google" id="ProtNLM"/>
    </source>
</evidence>
<keyword evidence="1" id="KW-1133">Transmembrane helix</keyword>
<evidence type="ECO:0000256" key="1">
    <source>
        <dbReference type="SAM" id="Phobius"/>
    </source>
</evidence>
<protein>
    <recommendedName>
        <fullName evidence="4">DUF4381 domain-containing protein</fullName>
    </recommendedName>
</protein>
<evidence type="ECO:0000313" key="3">
    <source>
        <dbReference type="Proteomes" id="UP000528964"/>
    </source>
</evidence>
<keyword evidence="3" id="KW-1185">Reference proteome</keyword>
<name>A0A7W6CXQ0_9HYPH</name>
<dbReference type="RefSeq" id="WP_183394004.1">
    <property type="nucleotide sequence ID" value="NZ_JACIDR010000001.1"/>
</dbReference>
<sequence length="153" mass="16620">MPSTDPLDGLRGLHLPEQPASFWSDIWLSAAVGLLAALAAAIAIRVLFRPKQSLRVSALDALHRAKDLPEPDRRVAQAALLRRVVRTIDGDEAARREGLAWGETLDRVLRTDFFTSGAGQVFATGLYVRPDGAGEAEGEIDRRLAALISGLRR</sequence>
<dbReference type="AlphaFoldDB" id="A0A7W6CXQ0"/>
<accession>A0A7W6CXQ0</accession>
<reference evidence="2 3" key="1">
    <citation type="submission" date="2020-08" db="EMBL/GenBank/DDBJ databases">
        <title>Genomic Encyclopedia of Type Strains, Phase IV (KMG-IV): sequencing the most valuable type-strain genomes for metagenomic binning, comparative biology and taxonomic classification.</title>
        <authorList>
            <person name="Goeker M."/>
        </authorList>
    </citation>
    <scope>NUCLEOTIDE SEQUENCE [LARGE SCALE GENOMIC DNA]</scope>
    <source>
        <strain evidence="2 3">DSM 25481</strain>
    </source>
</reference>